<comment type="caution">
    <text evidence="3">The sequence shown here is derived from an EMBL/GenBank/DDBJ whole genome shotgun (WGS) entry which is preliminary data.</text>
</comment>
<dbReference type="PANTHER" id="PTHR47785">
    <property type="entry name" value="ZN(II)2CYS6 TRANSCRIPTION FACTOR (EUROFUNG)-RELATED-RELATED"/>
    <property type="match status" value="1"/>
</dbReference>
<dbReference type="RefSeq" id="XP_045953492.1">
    <property type="nucleotide sequence ID" value="XM_046096822.1"/>
</dbReference>
<evidence type="ECO:0000313" key="3">
    <source>
        <dbReference type="EMBL" id="KAH6646978.1"/>
    </source>
</evidence>
<evidence type="ECO:0000313" key="4">
    <source>
        <dbReference type="Proteomes" id="UP000758603"/>
    </source>
</evidence>
<dbReference type="InterPro" id="IPR036864">
    <property type="entry name" value="Zn2-C6_fun-type_DNA-bd_sf"/>
</dbReference>
<name>A0A9P8RML2_9PEZI</name>
<evidence type="ECO:0000256" key="1">
    <source>
        <dbReference type="ARBA" id="ARBA00023242"/>
    </source>
</evidence>
<dbReference type="InterPro" id="IPR001138">
    <property type="entry name" value="Zn2Cys6_DnaBD"/>
</dbReference>
<reference evidence="3" key="1">
    <citation type="journal article" date="2021" name="Nat. Commun.">
        <title>Genetic determinants of endophytism in the Arabidopsis root mycobiome.</title>
        <authorList>
            <person name="Mesny F."/>
            <person name="Miyauchi S."/>
            <person name="Thiergart T."/>
            <person name="Pickel B."/>
            <person name="Atanasova L."/>
            <person name="Karlsson M."/>
            <person name="Huettel B."/>
            <person name="Barry K.W."/>
            <person name="Haridas S."/>
            <person name="Chen C."/>
            <person name="Bauer D."/>
            <person name="Andreopoulos W."/>
            <person name="Pangilinan J."/>
            <person name="LaButti K."/>
            <person name="Riley R."/>
            <person name="Lipzen A."/>
            <person name="Clum A."/>
            <person name="Drula E."/>
            <person name="Henrissat B."/>
            <person name="Kohler A."/>
            <person name="Grigoriev I.V."/>
            <person name="Martin F.M."/>
            <person name="Hacquard S."/>
        </authorList>
    </citation>
    <scope>NUCLEOTIDE SEQUENCE</scope>
    <source>
        <strain evidence="3">MPI-SDFR-AT-0073</strain>
    </source>
</reference>
<proteinExistence type="predicted"/>
<dbReference type="GeneID" id="70125714"/>
<keyword evidence="4" id="KW-1185">Reference proteome</keyword>
<organism evidence="3 4">
    <name type="scientific">Truncatella angustata</name>
    <dbReference type="NCBI Taxonomy" id="152316"/>
    <lineage>
        <taxon>Eukaryota</taxon>
        <taxon>Fungi</taxon>
        <taxon>Dikarya</taxon>
        <taxon>Ascomycota</taxon>
        <taxon>Pezizomycotina</taxon>
        <taxon>Sordariomycetes</taxon>
        <taxon>Xylariomycetidae</taxon>
        <taxon>Amphisphaeriales</taxon>
        <taxon>Sporocadaceae</taxon>
        <taxon>Truncatella</taxon>
    </lineage>
</organism>
<keyword evidence="1" id="KW-0539">Nucleus</keyword>
<dbReference type="SMART" id="SM00066">
    <property type="entry name" value="GAL4"/>
    <property type="match status" value="1"/>
</dbReference>
<dbReference type="CDD" id="cd00067">
    <property type="entry name" value="GAL4"/>
    <property type="match status" value="1"/>
</dbReference>
<dbReference type="SUPFAM" id="SSF57701">
    <property type="entry name" value="Zn2/Cys6 DNA-binding domain"/>
    <property type="match status" value="1"/>
</dbReference>
<evidence type="ECO:0000259" key="2">
    <source>
        <dbReference type="PROSITE" id="PS50048"/>
    </source>
</evidence>
<dbReference type="AlphaFoldDB" id="A0A9P8RML2"/>
<accession>A0A9P8RML2</accession>
<sequence>MQPIAYPPILPAPPAVEGSVSPLPSCHPTRNLVRKRVSTSVACNVCRLRKIRCDSERPTCSNCKKARSTGYVYRKHHKMADASLIELLELFRAMPEDRAAHLLTAIQNNSNTASLLSTIETNTAGTPSITASGSSPSFASSQPIAPVQNPLESELMAKNPNTYPALSSIVDSDLARSSLIGSVLSFAAHHTISSSSDPTVSDPTTQNF</sequence>
<dbReference type="Pfam" id="PF00172">
    <property type="entry name" value="Zn_clus"/>
    <property type="match status" value="1"/>
</dbReference>
<dbReference type="GO" id="GO:0008270">
    <property type="term" value="F:zinc ion binding"/>
    <property type="evidence" value="ECO:0007669"/>
    <property type="project" value="InterPro"/>
</dbReference>
<dbReference type="Gene3D" id="4.10.240.10">
    <property type="entry name" value="Zn(2)-C6 fungal-type DNA-binding domain"/>
    <property type="match status" value="1"/>
</dbReference>
<dbReference type="EMBL" id="JAGPXC010000009">
    <property type="protein sequence ID" value="KAH6646978.1"/>
    <property type="molecule type" value="Genomic_DNA"/>
</dbReference>
<dbReference type="OrthoDB" id="2943660at2759"/>
<dbReference type="GO" id="GO:0000981">
    <property type="term" value="F:DNA-binding transcription factor activity, RNA polymerase II-specific"/>
    <property type="evidence" value="ECO:0007669"/>
    <property type="project" value="InterPro"/>
</dbReference>
<protein>
    <recommendedName>
        <fullName evidence="2">Zn(2)-C6 fungal-type domain-containing protein</fullName>
    </recommendedName>
</protein>
<dbReference type="InterPro" id="IPR053181">
    <property type="entry name" value="EcdB-like_regulator"/>
</dbReference>
<dbReference type="Proteomes" id="UP000758603">
    <property type="component" value="Unassembled WGS sequence"/>
</dbReference>
<dbReference type="PROSITE" id="PS50048">
    <property type="entry name" value="ZN2_CY6_FUNGAL_2"/>
    <property type="match status" value="1"/>
</dbReference>
<feature type="domain" description="Zn(2)-C6 fungal-type" evidence="2">
    <location>
        <begin position="42"/>
        <end position="65"/>
    </location>
</feature>
<gene>
    <name evidence="3" type="ORF">BKA67DRAFT_421953</name>
</gene>